<dbReference type="PANTHER" id="PTHR43394">
    <property type="entry name" value="ATP-DEPENDENT PERMEASE MDL1, MITOCHONDRIAL"/>
    <property type="match status" value="1"/>
</dbReference>
<dbReference type="InterPro" id="IPR003439">
    <property type="entry name" value="ABC_transporter-like_ATP-bd"/>
</dbReference>
<evidence type="ECO:0000259" key="8">
    <source>
        <dbReference type="PROSITE" id="PS50893"/>
    </source>
</evidence>
<dbReference type="InterPro" id="IPR017871">
    <property type="entry name" value="ABC_transporter-like_CS"/>
</dbReference>
<dbReference type="PROSITE" id="PS50929">
    <property type="entry name" value="ABC_TM1F"/>
    <property type="match status" value="1"/>
</dbReference>
<evidence type="ECO:0000259" key="9">
    <source>
        <dbReference type="PROSITE" id="PS50929"/>
    </source>
</evidence>
<evidence type="ECO:0000313" key="10">
    <source>
        <dbReference type="EMBL" id="TDE47927.1"/>
    </source>
</evidence>
<dbReference type="PROSITE" id="PS00211">
    <property type="entry name" value="ABC_TRANSPORTER_1"/>
    <property type="match status" value="1"/>
</dbReference>
<feature type="domain" description="ABC transporter" evidence="8">
    <location>
        <begin position="346"/>
        <end position="587"/>
    </location>
</feature>
<dbReference type="EMBL" id="SMLD01000057">
    <property type="protein sequence ID" value="TDE47927.1"/>
    <property type="molecule type" value="Genomic_DNA"/>
</dbReference>
<evidence type="ECO:0000256" key="6">
    <source>
        <dbReference type="ARBA" id="ARBA00023136"/>
    </source>
</evidence>
<comment type="caution">
    <text evidence="10">The sequence shown here is derived from an EMBL/GenBank/DDBJ whole genome shotgun (WGS) entry which is preliminary data.</text>
</comment>
<evidence type="ECO:0000256" key="5">
    <source>
        <dbReference type="ARBA" id="ARBA00022989"/>
    </source>
</evidence>
<evidence type="ECO:0000256" key="4">
    <source>
        <dbReference type="ARBA" id="ARBA00022840"/>
    </source>
</evidence>
<feature type="transmembrane region" description="Helical" evidence="7">
    <location>
        <begin position="140"/>
        <end position="161"/>
    </location>
</feature>
<dbReference type="InterPro" id="IPR039421">
    <property type="entry name" value="Type_1_exporter"/>
</dbReference>
<evidence type="ECO:0000256" key="7">
    <source>
        <dbReference type="SAM" id="Phobius"/>
    </source>
</evidence>
<dbReference type="GO" id="GO:0015421">
    <property type="term" value="F:ABC-type oligopeptide transporter activity"/>
    <property type="evidence" value="ECO:0007669"/>
    <property type="project" value="TreeGrafter"/>
</dbReference>
<feature type="transmembrane region" description="Helical" evidence="7">
    <location>
        <begin position="167"/>
        <end position="185"/>
    </location>
</feature>
<dbReference type="InterPro" id="IPR027417">
    <property type="entry name" value="P-loop_NTPase"/>
</dbReference>
<dbReference type="PANTHER" id="PTHR43394:SF1">
    <property type="entry name" value="ATP-BINDING CASSETTE SUB-FAMILY B MEMBER 10, MITOCHONDRIAL"/>
    <property type="match status" value="1"/>
</dbReference>
<dbReference type="GO" id="GO:0016887">
    <property type="term" value="F:ATP hydrolysis activity"/>
    <property type="evidence" value="ECO:0007669"/>
    <property type="project" value="InterPro"/>
</dbReference>
<dbReference type="SUPFAM" id="SSF90123">
    <property type="entry name" value="ABC transporter transmembrane region"/>
    <property type="match status" value="1"/>
</dbReference>
<dbReference type="Gene3D" id="1.20.1560.10">
    <property type="entry name" value="ABC transporter type 1, transmembrane domain"/>
    <property type="match status" value="1"/>
</dbReference>
<feature type="transmembrane region" description="Helical" evidence="7">
    <location>
        <begin position="252"/>
        <end position="274"/>
    </location>
</feature>
<dbReference type="InterPro" id="IPR003593">
    <property type="entry name" value="AAA+_ATPase"/>
</dbReference>
<keyword evidence="6 7" id="KW-0472">Membrane</keyword>
<sequence length="602" mass="65268">MNRLKVLLRTMRLMATLAPGKVLAAALLAVAGALLPAASVAILSWSLQLLVEEARGGSGAWTGGATVAVLALATASTLTFLFAVGQRYNETLLRQRLGNAVIDRVLAKVLTLELRHFEDAAVYDSLERAKAGARSRPHQVFAGLLATVSSLVTIGSVAALLLSWSPLAAALMLVSPAPLAIAQVVHHRTRWRVEYARSADQRRLFYLEYLLTNDKAYKEIRLFGLGPLFRRRYAAVVDGFYDVDRRLEGRHAVACALLAMCGAVAVGLALLLMVQDAVRTGQAGQFAGYVTSVVLIQTSMRAFFEGVAKLYDDSLYLCNLFEFLDLPVQERRPSVAPFPGSLRKGIEFRDVSFTYPGTDTPVLDHFNLFLPAGRCVALVGANGAGKSTIVKLLTRFYEPTEGVILVDDVPLAAYGLDDLRKHVSVMFQDFMEYEAPARENIGFGRVENMSDRPGVRRAAERAGALSFLDPLPSGLDTTLGRWFEGGRELSGGQWQKVALARTFFRAAAINVLDEPAAAIDAAAEAELFARLTNAAARSTTLLIAHRFSTVRAAADHIVVIDAGRVVEEGGHHELIATGGLYARLFRLQAAGYQDEPSDAVPR</sequence>
<accession>A0A4R5FDV6</accession>
<protein>
    <submittedName>
        <fullName evidence="10">ABC transporter ATP-binding protein</fullName>
    </submittedName>
</protein>
<dbReference type="Pfam" id="PF00005">
    <property type="entry name" value="ABC_tran"/>
    <property type="match status" value="1"/>
</dbReference>
<dbReference type="InterPro" id="IPR036640">
    <property type="entry name" value="ABC1_TM_sf"/>
</dbReference>
<dbReference type="SUPFAM" id="SSF52540">
    <property type="entry name" value="P-loop containing nucleoside triphosphate hydrolases"/>
    <property type="match status" value="1"/>
</dbReference>
<keyword evidence="11" id="KW-1185">Reference proteome</keyword>
<feature type="domain" description="ABC transmembrane type-1" evidence="9">
    <location>
        <begin position="23"/>
        <end position="312"/>
    </location>
</feature>
<feature type="transmembrane region" description="Helical" evidence="7">
    <location>
        <begin position="64"/>
        <end position="84"/>
    </location>
</feature>
<keyword evidence="2 7" id="KW-0812">Transmembrane</keyword>
<keyword evidence="4 10" id="KW-0067">ATP-binding</keyword>
<evidence type="ECO:0000256" key="3">
    <source>
        <dbReference type="ARBA" id="ARBA00022741"/>
    </source>
</evidence>
<gene>
    <name evidence="10" type="ORF">E1295_22045</name>
</gene>
<dbReference type="Proteomes" id="UP000295136">
    <property type="component" value="Unassembled WGS sequence"/>
</dbReference>
<dbReference type="RefSeq" id="WP_132632208.1">
    <property type="nucleotide sequence ID" value="NZ_SMLD01000057.1"/>
</dbReference>
<keyword evidence="5 7" id="KW-1133">Transmembrane helix</keyword>
<dbReference type="AlphaFoldDB" id="A0A4R5FDV6"/>
<dbReference type="GO" id="GO:0005524">
    <property type="term" value="F:ATP binding"/>
    <property type="evidence" value="ECO:0007669"/>
    <property type="project" value="UniProtKB-KW"/>
</dbReference>
<dbReference type="GO" id="GO:0005886">
    <property type="term" value="C:plasma membrane"/>
    <property type="evidence" value="ECO:0007669"/>
    <property type="project" value="UniProtKB-SubCell"/>
</dbReference>
<dbReference type="InterPro" id="IPR011527">
    <property type="entry name" value="ABC1_TM_dom"/>
</dbReference>
<proteinExistence type="predicted"/>
<evidence type="ECO:0000256" key="1">
    <source>
        <dbReference type="ARBA" id="ARBA00004651"/>
    </source>
</evidence>
<organism evidence="10 11">
    <name type="scientific">Nonomuraea mesophila</name>
    <dbReference type="NCBI Taxonomy" id="2530382"/>
    <lineage>
        <taxon>Bacteria</taxon>
        <taxon>Bacillati</taxon>
        <taxon>Actinomycetota</taxon>
        <taxon>Actinomycetes</taxon>
        <taxon>Streptosporangiales</taxon>
        <taxon>Streptosporangiaceae</taxon>
        <taxon>Nonomuraea</taxon>
    </lineage>
</organism>
<comment type="subcellular location">
    <subcellularLocation>
        <location evidence="1">Cell membrane</location>
        <topology evidence="1">Multi-pass membrane protein</topology>
    </subcellularLocation>
</comment>
<dbReference type="SMART" id="SM00382">
    <property type="entry name" value="AAA"/>
    <property type="match status" value="1"/>
</dbReference>
<evidence type="ECO:0000256" key="2">
    <source>
        <dbReference type="ARBA" id="ARBA00022692"/>
    </source>
</evidence>
<evidence type="ECO:0000313" key="11">
    <source>
        <dbReference type="Proteomes" id="UP000295136"/>
    </source>
</evidence>
<dbReference type="PROSITE" id="PS50893">
    <property type="entry name" value="ABC_TRANSPORTER_2"/>
    <property type="match status" value="1"/>
</dbReference>
<reference evidence="10 11" key="1">
    <citation type="submission" date="2019-03" db="EMBL/GenBank/DDBJ databases">
        <title>Draft genome sequences of novel Actinobacteria.</title>
        <authorList>
            <person name="Sahin N."/>
            <person name="Ay H."/>
            <person name="Saygin H."/>
        </authorList>
    </citation>
    <scope>NUCLEOTIDE SEQUENCE [LARGE SCALE GENOMIC DNA]</scope>
    <source>
        <strain evidence="10 11">6K102</strain>
    </source>
</reference>
<keyword evidence="3" id="KW-0547">Nucleotide-binding</keyword>
<dbReference type="Gene3D" id="3.40.50.300">
    <property type="entry name" value="P-loop containing nucleotide triphosphate hydrolases"/>
    <property type="match status" value="1"/>
</dbReference>
<name>A0A4R5FDV6_9ACTN</name>